<evidence type="ECO:0000313" key="3">
    <source>
        <dbReference type="Proteomes" id="UP001066276"/>
    </source>
</evidence>
<keyword evidence="3" id="KW-1185">Reference proteome</keyword>
<accession>A0AAV7NPE2</accession>
<evidence type="ECO:0000313" key="2">
    <source>
        <dbReference type="EMBL" id="KAJ1116947.1"/>
    </source>
</evidence>
<sequence>MVGPPGRGAGGHREQCAGPPVARLGPEHCRPRSETLSQSAVRCSEGVLTLGAASGGQSRGRGSERRSWWRPGAWASLGSTVLTASPAGGEGRGDLSGSWSRGGGGTGVPSSNRPSGVGVP</sequence>
<protein>
    <submittedName>
        <fullName evidence="2">Uncharacterized protein</fullName>
    </submittedName>
</protein>
<organism evidence="2 3">
    <name type="scientific">Pleurodeles waltl</name>
    <name type="common">Iberian ribbed newt</name>
    <dbReference type="NCBI Taxonomy" id="8319"/>
    <lineage>
        <taxon>Eukaryota</taxon>
        <taxon>Metazoa</taxon>
        <taxon>Chordata</taxon>
        <taxon>Craniata</taxon>
        <taxon>Vertebrata</taxon>
        <taxon>Euteleostomi</taxon>
        <taxon>Amphibia</taxon>
        <taxon>Batrachia</taxon>
        <taxon>Caudata</taxon>
        <taxon>Salamandroidea</taxon>
        <taxon>Salamandridae</taxon>
        <taxon>Pleurodelinae</taxon>
        <taxon>Pleurodeles</taxon>
    </lineage>
</organism>
<proteinExistence type="predicted"/>
<comment type="caution">
    <text evidence="2">The sequence shown here is derived from an EMBL/GenBank/DDBJ whole genome shotgun (WGS) entry which is preliminary data.</text>
</comment>
<gene>
    <name evidence="2" type="ORF">NDU88_005149</name>
</gene>
<feature type="region of interest" description="Disordered" evidence="1">
    <location>
        <begin position="80"/>
        <end position="120"/>
    </location>
</feature>
<feature type="region of interest" description="Disordered" evidence="1">
    <location>
        <begin position="1"/>
        <end position="40"/>
    </location>
</feature>
<name>A0AAV7NPE2_PLEWA</name>
<reference evidence="2" key="1">
    <citation type="journal article" date="2022" name="bioRxiv">
        <title>Sequencing and chromosome-scale assembly of the giantPleurodeles waltlgenome.</title>
        <authorList>
            <person name="Brown T."/>
            <person name="Elewa A."/>
            <person name="Iarovenko S."/>
            <person name="Subramanian E."/>
            <person name="Araus A.J."/>
            <person name="Petzold A."/>
            <person name="Susuki M."/>
            <person name="Suzuki K.-i.T."/>
            <person name="Hayashi T."/>
            <person name="Toyoda A."/>
            <person name="Oliveira C."/>
            <person name="Osipova E."/>
            <person name="Leigh N.D."/>
            <person name="Simon A."/>
            <person name="Yun M.H."/>
        </authorList>
    </citation>
    <scope>NUCLEOTIDE SEQUENCE</scope>
    <source>
        <strain evidence="2">20211129_DDA</strain>
        <tissue evidence="2">Liver</tissue>
    </source>
</reference>
<dbReference type="Proteomes" id="UP001066276">
    <property type="component" value="Chromosome 8"/>
</dbReference>
<dbReference type="AlphaFoldDB" id="A0AAV7NPE2"/>
<dbReference type="EMBL" id="JANPWB010000012">
    <property type="protein sequence ID" value="KAJ1116947.1"/>
    <property type="molecule type" value="Genomic_DNA"/>
</dbReference>
<evidence type="ECO:0000256" key="1">
    <source>
        <dbReference type="SAM" id="MobiDB-lite"/>
    </source>
</evidence>